<dbReference type="RefSeq" id="WP_269309327.1">
    <property type="nucleotide sequence ID" value="NZ_CP098242.1"/>
</dbReference>
<accession>A0A9E9P2V5</accession>
<reference evidence="1" key="1">
    <citation type="journal article" date="2022" name="Front. Microbiol.">
        <title>New perspectives on an old grouping: The genomic and phenotypic variability of Oxalobacter formigenes and the implications for calcium oxalate stone prevention.</title>
        <authorList>
            <person name="Chmiel J.A."/>
            <person name="Carr C."/>
            <person name="Stuivenberg G.A."/>
            <person name="Venema R."/>
            <person name="Chanyi R.M."/>
            <person name="Al K.F."/>
            <person name="Giguere D."/>
            <person name="Say H."/>
            <person name="Akouris P.P."/>
            <person name="Dominguez Romero S.A."/>
            <person name="Kwong A."/>
            <person name="Tai V."/>
            <person name="Koval S.F."/>
            <person name="Razvi H."/>
            <person name="Bjazevic J."/>
            <person name="Burton J.P."/>
        </authorList>
    </citation>
    <scope>NUCLEOTIDE SEQUENCE</scope>
    <source>
        <strain evidence="1">WoOx3</strain>
    </source>
</reference>
<dbReference type="AlphaFoldDB" id="A0A9E9P2V5"/>
<name>A0A9E9P2V5_9BURK</name>
<dbReference type="Proteomes" id="UP001156215">
    <property type="component" value="Chromosome"/>
</dbReference>
<sequence length="79" mass="9042">MKDELKFMVGRYHAKPMVIETDDRQFQGVVLLYEGDDHHSERHVVPVVSGTYKEALEEAKALAHKVIEKHALDDAKNRA</sequence>
<gene>
    <name evidence="1" type="ORF">NB640_01225</name>
</gene>
<dbReference type="EMBL" id="CP098242">
    <property type="protein sequence ID" value="WAW10317.1"/>
    <property type="molecule type" value="Genomic_DNA"/>
</dbReference>
<protein>
    <submittedName>
        <fullName evidence="1">Uncharacterized protein</fullName>
    </submittedName>
</protein>
<evidence type="ECO:0000313" key="2">
    <source>
        <dbReference type="Proteomes" id="UP001156215"/>
    </source>
</evidence>
<organism evidence="1 2">
    <name type="scientific">Oxalobacter vibrioformis</name>
    <dbReference type="NCBI Taxonomy" id="933080"/>
    <lineage>
        <taxon>Bacteria</taxon>
        <taxon>Pseudomonadati</taxon>
        <taxon>Pseudomonadota</taxon>
        <taxon>Betaproteobacteria</taxon>
        <taxon>Burkholderiales</taxon>
        <taxon>Oxalobacteraceae</taxon>
        <taxon>Oxalobacter</taxon>
    </lineage>
</organism>
<proteinExistence type="predicted"/>
<evidence type="ECO:0000313" key="1">
    <source>
        <dbReference type="EMBL" id="WAW10317.1"/>
    </source>
</evidence>
<keyword evidence="2" id="KW-1185">Reference proteome</keyword>
<dbReference type="KEGG" id="ovb:NB640_01225"/>